<sequence length="43" mass="5270">MGRERDDQLEDRFSFLQTGHSLFRALHISLLRRRHFSLFYFGI</sequence>
<gene>
    <name evidence="1" type="ORF">AEK19_MT1963</name>
</gene>
<keyword evidence="1" id="KW-0496">Mitochondrion</keyword>
<reference evidence="1" key="1">
    <citation type="submission" date="2017-03" db="EMBL/GenBank/DDBJ databases">
        <title>The mitochondrial genome of the carnivorous plant Utricularia reniformis (Lentibulariaceae): structure, comparative analysis and evolutionary landmarks.</title>
        <authorList>
            <person name="Silva S.R."/>
            <person name="Alvarenga D.O."/>
            <person name="Michael T.P."/>
            <person name="Miranda V.F.O."/>
            <person name="Varani A.M."/>
        </authorList>
    </citation>
    <scope>NUCLEOTIDE SEQUENCE</scope>
</reference>
<accession>A0A1Y0B3T9</accession>
<protein>
    <submittedName>
        <fullName evidence="1">Uncharacterized protein</fullName>
    </submittedName>
</protein>
<name>A0A1Y0B3T9_9LAMI</name>
<evidence type="ECO:0000313" key="1">
    <source>
        <dbReference type="EMBL" id="ART32126.1"/>
    </source>
</evidence>
<proteinExistence type="predicted"/>
<dbReference type="AlphaFoldDB" id="A0A1Y0B3T9"/>
<organism evidence="1">
    <name type="scientific">Utricularia reniformis</name>
    <dbReference type="NCBI Taxonomy" id="192314"/>
    <lineage>
        <taxon>Eukaryota</taxon>
        <taxon>Viridiplantae</taxon>
        <taxon>Streptophyta</taxon>
        <taxon>Embryophyta</taxon>
        <taxon>Tracheophyta</taxon>
        <taxon>Spermatophyta</taxon>
        <taxon>Magnoliopsida</taxon>
        <taxon>eudicotyledons</taxon>
        <taxon>Gunneridae</taxon>
        <taxon>Pentapetalae</taxon>
        <taxon>asterids</taxon>
        <taxon>lamiids</taxon>
        <taxon>Lamiales</taxon>
        <taxon>Lentibulariaceae</taxon>
        <taxon>Utricularia</taxon>
    </lineage>
</organism>
<geneLocation type="mitochondrion" evidence="1"/>
<dbReference type="EMBL" id="KY774314">
    <property type="protein sequence ID" value="ART32126.1"/>
    <property type="molecule type" value="Genomic_DNA"/>
</dbReference>